<organism evidence="3 4">
    <name type="scientific">Ammonicoccus fulvus</name>
    <dbReference type="NCBI Taxonomy" id="3138240"/>
    <lineage>
        <taxon>Bacteria</taxon>
        <taxon>Bacillati</taxon>
        <taxon>Actinomycetota</taxon>
        <taxon>Actinomycetes</taxon>
        <taxon>Propionibacteriales</taxon>
        <taxon>Propionibacteriaceae</taxon>
        <taxon>Ammonicoccus</taxon>
    </lineage>
</organism>
<gene>
    <name evidence="3" type="ORF">AADG42_03900</name>
</gene>
<proteinExistence type="predicted"/>
<dbReference type="Pfam" id="PF01370">
    <property type="entry name" value="Epimerase"/>
    <property type="match status" value="1"/>
</dbReference>
<accession>A0ABZ3FPB2</accession>
<dbReference type="PRINTS" id="PR01713">
    <property type="entry name" value="NUCEPIMERASE"/>
</dbReference>
<name>A0ABZ3FPB2_9ACTN</name>
<dbReference type="EMBL" id="CP154795">
    <property type="protein sequence ID" value="XAN06486.1"/>
    <property type="molecule type" value="Genomic_DNA"/>
</dbReference>
<dbReference type="PANTHER" id="PTHR43574">
    <property type="entry name" value="EPIMERASE-RELATED"/>
    <property type="match status" value="1"/>
</dbReference>
<dbReference type="Gene3D" id="3.40.50.720">
    <property type="entry name" value="NAD(P)-binding Rossmann-like Domain"/>
    <property type="match status" value="1"/>
</dbReference>
<sequence>MSIDDRSGGPYLVTGAAGFIGSNVAQRLLAAGKRVVGVDNLNDYYSVALKQDRLVPLQADKNFTFYLGDIADMAFLAQAFAEPPSVIIHLAAQAGVRHSLEHPEDYVHSNLIGFFNVLEACKVAQVRHLVYASSSSIYGANTKVPFSEEDRADEPVSLYAATKRSNELMAHSYAHNHGLAATGLRFFTVYGPKGRPDMAYFGFVDKYFFGEPLRIFNNGDFDNDLYRDFTYIDDIVEGVVRVTERPPTSPVPHQVFNIGNSQPVRLMEFIRTLETALSKSLGRDVVFEKRFEPLKTGDVPATYADTRQLEAAVGFRPETPLVEGLQRFTDWYVQYFGRV</sequence>
<feature type="domain" description="NAD-dependent epimerase/dehydratase" evidence="2">
    <location>
        <begin position="12"/>
        <end position="259"/>
    </location>
</feature>
<dbReference type="SUPFAM" id="SSF51735">
    <property type="entry name" value="NAD(P)-binding Rossmann-fold domains"/>
    <property type="match status" value="1"/>
</dbReference>
<evidence type="ECO:0000313" key="4">
    <source>
        <dbReference type="Proteomes" id="UP001442841"/>
    </source>
</evidence>
<keyword evidence="1" id="KW-0520">NAD</keyword>
<keyword evidence="4" id="KW-1185">Reference proteome</keyword>
<evidence type="ECO:0000256" key="1">
    <source>
        <dbReference type="ARBA" id="ARBA00023027"/>
    </source>
</evidence>
<evidence type="ECO:0000313" key="3">
    <source>
        <dbReference type="EMBL" id="XAN06486.1"/>
    </source>
</evidence>
<dbReference type="InterPro" id="IPR001509">
    <property type="entry name" value="Epimerase_deHydtase"/>
</dbReference>
<reference evidence="3 4" key="1">
    <citation type="submission" date="2024-04" db="EMBL/GenBank/DDBJ databases">
        <title>Isolation of an actinomycete strain from pig manure.</title>
        <authorList>
            <person name="Gong T."/>
            <person name="Yu Z."/>
            <person name="An M."/>
            <person name="Wei C."/>
            <person name="Yang W."/>
            <person name="Liu L."/>
        </authorList>
    </citation>
    <scope>NUCLEOTIDE SEQUENCE [LARGE SCALE GENOMIC DNA]</scope>
    <source>
        <strain evidence="3 4">ZF39</strain>
    </source>
</reference>
<protein>
    <submittedName>
        <fullName evidence="3">NAD-dependent epimerase/dehydratase family protein</fullName>
    </submittedName>
</protein>
<dbReference type="RefSeq" id="WP_425307914.1">
    <property type="nucleotide sequence ID" value="NZ_CP154795.1"/>
</dbReference>
<dbReference type="InterPro" id="IPR036291">
    <property type="entry name" value="NAD(P)-bd_dom_sf"/>
</dbReference>
<dbReference type="Proteomes" id="UP001442841">
    <property type="component" value="Chromosome"/>
</dbReference>
<dbReference type="Gene3D" id="3.90.25.10">
    <property type="entry name" value="UDP-galactose 4-epimerase, domain 1"/>
    <property type="match status" value="1"/>
</dbReference>
<evidence type="ECO:0000259" key="2">
    <source>
        <dbReference type="Pfam" id="PF01370"/>
    </source>
</evidence>